<name>D5BSP7_PUNMI</name>
<feature type="domain" description="CENP-V/GFA" evidence="5">
    <location>
        <begin position="13"/>
        <end position="127"/>
    </location>
</feature>
<comment type="similarity">
    <text evidence="1">Belongs to the Gfa family.</text>
</comment>
<dbReference type="EMBL" id="CP001751">
    <property type="protein sequence ID" value="ADE39294.1"/>
    <property type="molecule type" value="Genomic_DNA"/>
</dbReference>
<keyword evidence="3" id="KW-0862">Zinc</keyword>
<keyword evidence="2" id="KW-0479">Metal-binding</keyword>
<dbReference type="STRING" id="488538.SAR116_1051"/>
<evidence type="ECO:0000313" key="6">
    <source>
        <dbReference type="EMBL" id="ADE39294.1"/>
    </source>
</evidence>
<dbReference type="SUPFAM" id="SSF51316">
    <property type="entry name" value="Mss4-like"/>
    <property type="match status" value="1"/>
</dbReference>
<gene>
    <name evidence="6" type="ordered locus">SAR116_1051</name>
</gene>
<dbReference type="Proteomes" id="UP000007460">
    <property type="component" value="Chromosome"/>
</dbReference>
<evidence type="ECO:0000259" key="5">
    <source>
        <dbReference type="PROSITE" id="PS51891"/>
    </source>
</evidence>
<sequence>MYETITGTENKYFDGGCHCGAVRFRLIGPLTPLLICHCDDCRRISGTSWAATSVPDHCFKITSSSDALRWYDSSSWAKRGFCNVCGSCMFYSMNGEGRISIAPGVLDDNDMLRVRGQIFAISHPLWCKPDPDVPHLDDFFKP</sequence>
<dbReference type="InterPro" id="IPR006913">
    <property type="entry name" value="CENP-V/GFA"/>
</dbReference>
<dbReference type="Pfam" id="PF04828">
    <property type="entry name" value="GFA"/>
    <property type="match status" value="1"/>
</dbReference>
<keyword evidence="7" id="KW-1185">Reference proteome</keyword>
<dbReference type="KEGG" id="apb:SAR116_1051"/>
<dbReference type="HOGENOM" id="CLU_055491_4_1_5"/>
<keyword evidence="4 6" id="KW-0456">Lyase</keyword>
<organism evidence="6 7">
    <name type="scientific">Puniceispirillum marinum (strain IMCC1322)</name>
    <dbReference type="NCBI Taxonomy" id="488538"/>
    <lineage>
        <taxon>Bacteria</taxon>
        <taxon>Pseudomonadati</taxon>
        <taxon>Pseudomonadota</taxon>
        <taxon>Alphaproteobacteria</taxon>
        <taxon>Candidatus Puniceispirillales</taxon>
        <taxon>Candidatus Puniceispirillaceae</taxon>
        <taxon>Candidatus Puniceispirillum</taxon>
    </lineage>
</organism>
<dbReference type="EC" id="4.4.1.22" evidence="6"/>
<dbReference type="PANTHER" id="PTHR33337:SF40">
    <property type="entry name" value="CENP-V_GFA DOMAIN-CONTAINING PROTEIN-RELATED"/>
    <property type="match status" value="1"/>
</dbReference>
<proteinExistence type="inferred from homology"/>
<dbReference type="Gene3D" id="3.90.1590.10">
    <property type="entry name" value="glutathione-dependent formaldehyde- activating enzyme (gfa)"/>
    <property type="match status" value="1"/>
</dbReference>
<accession>D5BSP7</accession>
<evidence type="ECO:0000256" key="3">
    <source>
        <dbReference type="ARBA" id="ARBA00022833"/>
    </source>
</evidence>
<dbReference type="eggNOG" id="COG3791">
    <property type="taxonomic scope" value="Bacteria"/>
</dbReference>
<protein>
    <submittedName>
        <fullName evidence="6">Glutathione-dependent formaldehyde-activating GFA</fullName>
        <ecNumber evidence="6">4.4.1.22</ecNumber>
    </submittedName>
</protein>
<dbReference type="GO" id="GO:0046872">
    <property type="term" value="F:metal ion binding"/>
    <property type="evidence" value="ECO:0007669"/>
    <property type="project" value="UniProtKB-KW"/>
</dbReference>
<evidence type="ECO:0000256" key="2">
    <source>
        <dbReference type="ARBA" id="ARBA00022723"/>
    </source>
</evidence>
<evidence type="ECO:0000313" key="7">
    <source>
        <dbReference type="Proteomes" id="UP000007460"/>
    </source>
</evidence>
<evidence type="ECO:0000256" key="4">
    <source>
        <dbReference type="ARBA" id="ARBA00023239"/>
    </source>
</evidence>
<dbReference type="RefSeq" id="WP_013045923.1">
    <property type="nucleotide sequence ID" value="NC_014010.1"/>
</dbReference>
<dbReference type="AlphaFoldDB" id="D5BSP7"/>
<dbReference type="PANTHER" id="PTHR33337">
    <property type="entry name" value="GFA DOMAIN-CONTAINING PROTEIN"/>
    <property type="match status" value="1"/>
</dbReference>
<evidence type="ECO:0000256" key="1">
    <source>
        <dbReference type="ARBA" id="ARBA00005495"/>
    </source>
</evidence>
<dbReference type="PROSITE" id="PS51891">
    <property type="entry name" value="CENP_V_GFA"/>
    <property type="match status" value="1"/>
</dbReference>
<dbReference type="GO" id="GO:0051907">
    <property type="term" value="F:S-(hydroxymethyl)glutathione synthase activity"/>
    <property type="evidence" value="ECO:0007669"/>
    <property type="project" value="UniProtKB-EC"/>
</dbReference>
<dbReference type="InterPro" id="IPR011057">
    <property type="entry name" value="Mss4-like_sf"/>
</dbReference>
<reference evidence="6 7" key="1">
    <citation type="journal article" date="2010" name="J. Bacteriol.">
        <title>Complete genome sequence of "Candidatus Puniceispirillum marinum" IMCC1322, a representative of the SAR116 clade in the Alphaproteobacteria.</title>
        <authorList>
            <person name="Oh H.M."/>
            <person name="Kwon K.K."/>
            <person name="Kang I."/>
            <person name="Kang S.G."/>
            <person name="Lee J.H."/>
            <person name="Kim S.J."/>
            <person name="Cho J.C."/>
        </authorList>
    </citation>
    <scope>NUCLEOTIDE SEQUENCE [LARGE SCALE GENOMIC DNA]</scope>
    <source>
        <strain evidence="6 7">IMCC1322</strain>
    </source>
</reference>